<dbReference type="EMBL" id="GAIX01010223">
    <property type="protein sequence ID" value="JAA82337.1"/>
    <property type="molecule type" value="Transcribed_RNA"/>
</dbReference>
<name>S4PUI6_9NEOP</name>
<feature type="compositionally biased region" description="Low complexity" evidence="1">
    <location>
        <begin position="45"/>
        <end position="54"/>
    </location>
</feature>
<accession>S4PUI6</accession>
<dbReference type="AlphaFoldDB" id="S4PUI6"/>
<reference evidence="2" key="2">
    <citation type="submission" date="2013-05" db="EMBL/GenBank/DDBJ databases">
        <authorList>
            <person name="Carter J.-M."/>
            <person name="Baker S.C."/>
            <person name="Pink R."/>
            <person name="Carter D.R.F."/>
            <person name="Collins A."/>
            <person name="Tomlin J."/>
            <person name="Gibbs M."/>
            <person name="Breuker C.J."/>
        </authorList>
    </citation>
    <scope>NUCLEOTIDE SEQUENCE</scope>
    <source>
        <tissue evidence="2">Ovary</tissue>
    </source>
</reference>
<organism evidence="2">
    <name type="scientific">Pararge aegeria</name>
    <name type="common">speckled wood butterfly</name>
    <dbReference type="NCBI Taxonomy" id="116150"/>
    <lineage>
        <taxon>Eukaryota</taxon>
        <taxon>Metazoa</taxon>
        <taxon>Ecdysozoa</taxon>
        <taxon>Arthropoda</taxon>
        <taxon>Hexapoda</taxon>
        <taxon>Insecta</taxon>
        <taxon>Pterygota</taxon>
        <taxon>Neoptera</taxon>
        <taxon>Endopterygota</taxon>
        <taxon>Lepidoptera</taxon>
        <taxon>Glossata</taxon>
        <taxon>Ditrysia</taxon>
        <taxon>Papilionoidea</taxon>
        <taxon>Nymphalidae</taxon>
        <taxon>Satyrinae</taxon>
        <taxon>Satyrini</taxon>
        <taxon>Parargina</taxon>
        <taxon>Pararge</taxon>
    </lineage>
</organism>
<protein>
    <submittedName>
        <fullName evidence="2">Uncharacterized protein</fullName>
    </submittedName>
</protein>
<feature type="region of interest" description="Disordered" evidence="1">
    <location>
        <begin position="43"/>
        <end position="77"/>
    </location>
</feature>
<feature type="compositionally biased region" description="Basic and acidic residues" evidence="1">
    <location>
        <begin position="55"/>
        <end position="70"/>
    </location>
</feature>
<reference evidence="2" key="1">
    <citation type="journal article" date="2013" name="BMC Genomics">
        <title>Unscrambling butterfly oogenesis.</title>
        <authorList>
            <person name="Carter J.M."/>
            <person name="Baker S.C."/>
            <person name="Pink R."/>
            <person name="Carter D.R."/>
            <person name="Collins A."/>
            <person name="Tomlin J."/>
            <person name="Gibbs M."/>
            <person name="Breuker C.J."/>
        </authorList>
    </citation>
    <scope>NUCLEOTIDE SEQUENCE</scope>
    <source>
        <tissue evidence="2">Ovary</tissue>
    </source>
</reference>
<evidence type="ECO:0000313" key="2">
    <source>
        <dbReference type="EMBL" id="JAA82337.1"/>
    </source>
</evidence>
<proteinExistence type="predicted"/>
<sequence>MYPEDSRRGQILKFIELIRNSWENLEAEFPYKVKLINYNSGIFGNTSSDSTSNDTRVEKHGITNYSDRRPKGPPLRH</sequence>
<evidence type="ECO:0000256" key="1">
    <source>
        <dbReference type="SAM" id="MobiDB-lite"/>
    </source>
</evidence>